<dbReference type="InterPro" id="IPR012893">
    <property type="entry name" value="HipA-like_C"/>
</dbReference>
<evidence type="ECO:0008006" key="7">
    <source>
        <dbReference type="Google" id="ProtNLM"/>
    </source>
</evidence>
<dbReference type="Pfam" id="PF07804">
    <property type="entry name" value="HipA_C"/>
    <property type="match status" value="1"/>
</dbReference>
<dbReference type="AlphaFoldDB" id="G2ZKS6"/>
<gene>
    <name evidence="6" type="ORF">BDB_80020</name>
</gene>
<accession>G2ZKS6</accession>
<feature type="compositionally biased region" description="Basic residues" evidence="3">
    <location>
        <begin position="441"/>
        <end position="456"/>
    </location>
</feature>
<dbReference type="InterPro" id="IPR017508">
    <property type="entry name" value="HipA_N1"/>
</dbReference>
<dbReference type="Pfam" id="PF13657">
    <property type="entry name" value="Couple_hipA"/>
    <property type="match status" value="1"/>
</dbReference>
<reference evidence="6" key="2">
    <citation type="submission" date="2011-04" db="EMBL/GenBank/DDBJ databases">
        <authorList>
            <person name="Genoscope - CEA"/>
        </authorList>
    </citation>
    <scope>NUCLEOTIDE SEQUENCE</scope>
    <source>
        <strain evidence="6">R229</strain>
    </source>
</reference>
<evidence type="ECO:0000313" key="6">
    <source>
        <dbReference type="EMBL" id="CCA79639.1"/>
    </source>
</evidence>
<feature type="region of interest" description="Disordered" evidence="3">
    <location>
        <begin position="430"/>
        <end position="532"/>
    </location>
</feature>
<feature type="domain" description="HipA-like C-terminal" evidence="4">
    <location>
        <begin position="177"/>
        <end position="381"/>
    </location>
</feature>
<name>G2ZKS6_9RALS</name>
<proteinExistence type="predicted"/>
<evidence type="ECO:0000256" key="3">
    <source>
        <dbReference type="SAM" id="MobiDB-lite"/>
    </source>
</evidence>
<sequence length="532" mass="58476">MLDVYLNKHLIGQLSCGRSGWVFRYDPRWQTASHGFDLVPTLQRTAGDIADTTKAQPVRNFFEYLLPEPAREAPKAASAALDHLAEHAPNLDGPLTLVPSGHKPINGHVDGLTERDLVLQFKQSVGRTGPAMPLRVAEPVARYGTSPEDEAIRLPFLSSNGLPVSMWLGRFAAPANAAQSSHFVRLDLGEDARLPYATINHCWATLLARSIGLETPFLGLRQFPETAAVVQRLDRTLRCKSDDTALIQARYVISAVQLLGLSPKYRFLPITVEQVAQCARQCADATSTTASLFRWMVFCLLIGGRNASAGTLHFHVGPDGIRLAAHDHLFCAAVYANEWDADALSSLDGERAPDAQARYDAIDQDALLALADHLGYDAAQARREVLRLISMLAPQSSFVATHLSQALGHSPTRAAEIDFLARIHRHVSETARRLGGNSERSRRRPAYPSPRLRRGRMPAPASPGRLRRRQRPGRPRRLPAATRRCVRAHPALPRARRGSLFPRAGHRETKAEDTTSESFRAAIPKSGTPSPV</sequence>
<evidence type="ECO:0000256" key="2">
    <source>
        <dbReference type="ARBA" id="ARBA00022777"/>
    </source>
</evidence>
<feature type="domain" description="HipA N-terminal subdomain 1" evidence="5">
    <location>
        <begin position="2"/>
        <end position="70"/>
    </location>
</feature>
<keyword evidence="2" id="KW-0418">Kinase</keyword>
<reference evidence="6" key="1">
    <citation type="journal article" date="2011" name="PLoS ONE">
        <title>Ralstonia syzygii, the Blood Disease Bacterium and some Asian R. solanacearum strains form a single genomic species despite divergent lifestyles.</title>
        <authorList>
            <person name="Remenant B."/>
            <person name="de Cambiaire J.C."/>
            <person name="Cellier G."/>
            <person name="Jacobs J.M."/>
            <person name="Mangenot S."/>
            <person name="Barbe V."/>
            <person name="Lajus A."/>
            <person name="Vallenet D."/>
            <person name="Medigue C."/>
            <person name="Fegan M."/>
            <person name="Allen C."/>
            <person name="Prior P."/>
        </authorList>
    </citation>
    <scope>NUCLEOTIDE SEQUENCE</scope>
    <source>
        <strain evidence="6">R229</strain>
    </source>
</reference>
<dbReference type="GO" id="GO:0016301">
    <property type="term" value="F:kinase activity"/>
    <property type="evidence" value="ECO:0007669"/>
    <property type="project" value="UniProtKB-KW"/>
</dbReference>
<protein>
    <recommendedName>
        <fullName evidence="7">Toxin HipA</fullName>
    </recommendedName>
</protein>
<evidence type="ECO:0000259" key="4">
    <source>
        <dbReference type="Pfam" id="PF07804"/>
    </source>
</evidence>
<keyword evidence="1" id="KW-0808">Transferase</keyword>
<dbReference type="EMBL" id="FR854064">
    <property type="protein sequence ID" value="CCA79639.1"/>
    <property type="molecule type" value="Genomic_DNA"/>
</dbReference>
<evidence type="ECO:0000256" key="1">
    <source>
        <dbReference type="ARBA" id="ARBA00022679"/>
    </source>
</evidence>
<feature type="compositionally biased region" description="Basic residues" evidence="3">
    <location>
        <begin position="465"/>
        <end position="477"/>
    </location>
</feature>
<organism evidence="6">
    <name type="scientific">blood disease bacterium R229</name>
    <dbReference type="NCBI Taxonomy" id="741978"/>
    <lineage>
        <taxon>Bacteria</taxon>
        <taxon>Pseudomonadati</taxon>
        <taxon>Pseudomonadota</taxon>
        <taxon>Betaproteobacteria</taxon>
        <taxon>Burkholderiales</taxon>
        <taxon>Burkholderiaceae</taxon>
        <taxon>Ralstonia</taxon>
        <taxon>Ralstonia solanacearum species complex</taxon>
    </lineage>
</organism>
<evidence type="ECO:0000259" key="5">
    <source>
        <dbReference type="Pfam" id="PF13657"/>
    </source>
</evidence>